<comment type="subcellular location">
    <subcellularLocation>
        <location evidence="1">Nucleus</location>
    </subcellularLocation>
</comment>
<protein>
    <submittedName>
        <fullName evidence="6">Component of the SF3b subcomplex of the U2 snRNP</fullName>
    </submittedName>
</protein>
<proteinExistence type="inferred from homology"/>
<reference evidence="6 7" key="1">
    <citation type="submission" date="2023-03" db="EMBL/GenBank/DDBJ databases">
        <title>Mating type loci evolution in Malassezia.</title>
        <authorList>
            <person name="Coelho M.A."/>
        </authorList>
    </citation>
    <scope>NUCLEOTIDE SEQUENCE [LARGE SCALE GENOMIC DNA]</scope>
    <source>
        <strain evidence="6 7">CBS 13387</strain>
    </source>
</reference>
<dbReference type="GO" id="GO:0035556">
    <property type="term" value="P:intracellular signal transduction"/>
    <property type="evidence" value="ECO:0007669"/>
    <property type="project" value="InterPro"/>
</dbReference>
<evidence type="ECO:0000256" key="2">
    <source>
        <dbReference type="ARBA" id="ARBA00005287"/>
    </source>
</evidence>
<dbReference type="GO" id="GO:0005681">
    <property type="term" value="C:spliceosomal complex"/>
    <property type="evidence" value="ECO:0007669"/>
    <property type="project" value="TreeGrafter"/>
</dbReference>
<evidence type="ECO:0000259" key="5">
    <source>
        <dbReference type="PROSITE" id="PS50186"/>
    </source>
</evidence>
<name>A0AAJ6CKZ7_9BASI</name>
<dbReference type="Proteomes" id="UP001217582">
    <property type="component" value="Chromosome 2"/>
</dbReference>
<dbReference type="EMBL" id="CP119917">
    <property type="protein sequence ID" value="WFD14905.1"/>
    <property type="molecule type" value="Genomic_DNA"/>
</dbReference>
<feature type="domain" description="DEP" evidence="5">
    <location>
        <begin position="351"/>
        <end position="429"/>
    </location>
</feature>
<dbReference type="InterPro" id="IPR036305">
    <property type="entry name" value="RGS_sf"/>
</dbReference>
<dbReference type="PANTHER" id="PTHR19411">
    <property type="entry name" value="PROTEIN BUD31-RELATED"/>
    <property type="match status" value="1"/>
</dbReference>
<comment type="similarity">
    <text evidence="2">Belongs to the BUD31 (G10) family.</text>
</comment>
<feature type="region of interest" description="Disordered" evidence="4">
    <location>
        <begin position="487"/>
        <end position="513"/>
    </location>
</feature>
<evidence type="ECO:0000313" key="7">
    <source>
        <dbReference type="Proteomes" id="UP001217582"/>
    </source>
</evidence>
<evidence type="ECO:0000256" key="3">
    <source>
        <dbReference type="ARBA" id="ARBA00023242"/>
    </source>
</evidence>
<keyword evidence="3" id="KW-0539">Nucleus</keyword>
<dbReference type="PRINTS" id="PR00322">
    <property type="entry name" value="G10"/>
</dbReference>
<dbReference type="Pfam" id="PF01125">
    <property type="entry name" value="BUD31"/>
    <property type="match status" value="1"/>
</dbReference>
<evidence type="ECO:0000256" key="4">
    <source>
        <dbReference type="SAM" id="MobiDB-lite"/>
    </source>
</evidence>
<keyword evidence="7" id="KW-1185">Reference proteome</keyword>
<dbReference type="AlphaFoldDB" id="A0AAJ6CKZ7"/>
<dbReference type="PANTHER" id="PTHR19411:SF0">
    <property type="entry name" value="PROTEIN BUD31 HOMOLOG"/>
    <property type="match status" value="1"/>
</dbReference>
<evidence type="ECO:0000256" key="1">
    <source>
        <dbReference type="ARBA" id="ARBA00004123"/>
    </source>
</evidence>
<dbReference type="InterPro" id="IPR001748">
    <property type="entry name" value="BUD31"/>
</dbReference>
<accession>A0AAJ6CKZ7</accession>
<organism evidence="6 7">
    <name type="scientific">Malassezia arunalokei</name>
    <dbReference type="NCBI Taxonomy" id="1514897"/>
    <lineage>
        <taxon>Eukaryota</taxon>
        <taxon>Fungi</taxon>
        <taxon>Dikarya</taxon>
        <taxon>Basidiomycota</taxon>
        <taxon>Ustilaginomycotina</taxon>
        <taxon>Malasseziomycetes</taxon>
        <taxon>Malasseziales</taxon>
        <taxon>Malasseziaceae</taxon>
        <taxon>Malassezia</taxon>
    </lineage>
</organism>
<dbReference type="InterPro" id="IPR058855">
    <property type="entry name" value="RGS1/SST2-like_Fungal-DR"/>
</dbReference>
<gene>
    <name evidence="6" type="primary">BUD31</name>
    <name evidence="6" type="ORF">MARU1_000916</name>
</gene>
<dbReference type="SUPFAM" id="SSF48097">
    <property type="entry name" value="Regulator of G-protein signaling, RGS"/>
    <property type="match status" value="1"/>
</dbReference>
<sequence length="696" mass="78666">MPRIRTSRTRPPPEGFEDIEPILEDYETKMRDAENDPQEGKRKAEGVWGIMRITHIRSRYIYDLYYKREAISRELYDWLLEQGYADAALIAKWKRTGYEKLCCVRCIQARAPLSNVRIVAVEDVARQIDPMGGIPKPVALQSNEQWLMRVNREGLPVCRDLHGLFTTVIISLCDRWPDWRFPLAFVLPALIQRMQALQFVQIVRDSANGIQNMLSLSQTKTSFTMSSQTAARICQAFIRAHLLERVPGQEDEVYAPSPKGVHLVDRFVIRHGIATRSVSNLLNVHPICDKLLFLERDEQDDVLLSDAVVRILFNRMVGTSSRRTEPSALGIVLETKQVRDKEGQMYETARFSSTDALNWLVDYTTMVSIDEAIVLAAHMVRLGWLESEQTMDASQSNNVATVCVDEALRAEHAAREGTFVEGEMYHLTELGVTMAWKVDWVDQPASKPADERPPTSFFYGDRLNEMRSVSPRLDAFDLYGTYMNAHPSAQASPEMPDAPSPRARDVASPTSVPRRPLEEVLRSANMRRSLYTFLQMRQDEKPLQFWCQVEWFRSDCRLATAGLLTDVFSADAVEVLPSEVLRESAEKRPEGMTGPQMRASQQPILSLSAQRRIGSLLQSSALNLRLSSETSASLEGALEAFARGASGTDSTRQIEKALGRLLIQCGAAQKEVKAQLSDESLPKYYEALDCGLWERP</sequence>
<dbReference type="PROSITE" id="PS50186">
    <property type="entry name" value="DEP"/>
    <property type="match status" value="1"/>
</dbReference>
<dbReference type="Pfam" id="PF25889">
    <property type="entry name" value="WHD_Fungal_DR"/>
    <property type="match status" value="1"/>
</dbReference>
<dbReference type="InterPro" id="IPR000591">
    <property type="entry name" value="DEP_dom"/>
</dbReference>
<evidence type="ECO:0000313" key="6">
    <source>
        <dbReference type="EMBL" id="WFD14905.1"/>
    </source>
</evidence>
<dbReference type="GO" id="GO:0000398">
    <property type="term" value="P:mRNA splicing, via spliceosome"/>
    <property type="evidence" value="ECO:0007669"/>
    <property type="project" value="TreeGrafter"/>
</dbReference>